<protein>
    <submittedName>
        <fullName evidence="3">G10087 protein</fullName>
    </submittedName>
</protein>
<evidence type="ECO:0000256" key="1">
    <source>
        <dbReference type="SAM" id="Coils"/>
    </source>
</evidence>
<name>A0ABP1GBI2_9CHLO</name>
<evidence type="ECO:0000256" key="2">
    <source>
        <dbReference type="SAM" id="Phobius"/>
    </source>
</evidence>
<keyword evidence="2" id="KW-1133">Transmembrane helix</keyword>
<keyword evidence="2" id="KW-0812">Transmembrane</keyword>
<comment type="caution">
    <text evidence="3">The sequence shown here is derived from an EMBL/GenBank/DDBJ whole genome shotgun (WGS) entry which is preliminary data.</text>
</comment>
<keyword evidence="1" id="KW-0175">Coiled coil</keyword>
<keyword evidence="2" id="KW-0472">Membrane</keyword>
<dbReference type="EMBL" id="CAXHTA020000017">
    <property type="protein sequence ID" value="CAL5227173.1"/>
    <property type="molecule type" value="Genomic_DNA"/>
</dbReference>
<keyword evidence="4" id="KW-1185">Reference proteome</keyword>
<evidence type="ECO:0000313" key="3">
    <source>
        <dbReference type="EMBL" id="CAL5227173.1"/>
    </source>
</evidence>
<dbReference type="Proteomes" id="UP001497392">
    <property type="component" value="Unassembled WGS sequence"/>
</dbReference>
<proteinExistence type="predicted"/>
<feature type="transmembrane region" description="Helical" evidence="2">
    <location>
        <begin position="284"/>
        <end position="300"/>
    </location>
</feature>
<sequence>MESISLDLWDSVSEETRAAANLQEGNSQKIDAMKCPQAAVTEVAETCKGKAETSISLAAANLQKNIGKTIAFPHKAVTVPADSEASEACKETPKTSTALAAANLQDSSSKTLKCPQEAVTAPAEACKETTRTSTALAAAKFQDSISKGLKGPQEAVTQLAEARKELTKTSTALAQTQQETEKLRQMLIAALEERLAAETKLRKDAEKLIGVRNGSQKSGPATSPEVSDIVGKKRQISAAPDELQAARQDCKNWRVESERWRGQFCTLRQERNTELERARLGKQLALALALALLMFIGWLLF</sequence>
<accession>A0ABP1GBI2</accession>
<evidence type="ECO:0000313" key="4">
    <source>
        <dbReference type="Proteomes" id="UP001497392"/>
    </source>
</evidence>
<reference evidence="3 4" key="1">
    <citation type="submission" date="2024-06" db="EMBL/GenBank/DDBJ databases">
        <authorList>
            <person name="Kraege A."/>
            <person name="Thomma B."/>
        </authorList>
    </citation>
    <scope>NUCLEOTIDE SEQUENCE [LARGE SCALE GENOMIC DNA]</scope>
</reference>
<gene>
    <name evidence="3" type="primary">g10087</name>
    <name evidence="3" type="ORF">VP750_LOCUS9079</name>
</gene>
<feature type="coiled-coil region" evidence="1">
    <location>
        <begin position="159"/>
        <end position="208"/>
    </location>
</feature>
<organism evidence="3 4">
    <name type="scientific">Coccomyxa viridis</name>
    <dbReference type="NCBI Taxonomy" id="1274662"/>
    <lineage>
        <taxon>Eukaryota</taxon>
        <taxon>Viridiplantae</taxon>
        <taxon>Chlorophyta</taxon>
        <taxon>core chlorophytes</taxon>
        <taxon>Trebouxiophyceae</taxon>
        <taxon>Trebouxiophyceae incertae sedis</taxon>
        <taxon>Coccomyxaceae</taxon>
        <taxon>Coccomyxa</taxon>
    </lineage>
</organism>